<evidence type="ECO:0000313" key="1">
    <source>
        <dbReference type="Proteomes" id="UP000038045"/>
    </source>
</evidence>
<organism evidence="1 2">
    <name type="scientific">Parastrongyloides trichosuri</name>
    <name type="common">Possum-specific nematode worm</name>
    <dbReference type="NCBI Taxonomy" id="131310"/>
    <lineage>
        <taxon>Eukaryota</taxon>
        <taxon>Metazoa</taxon>
        <taxon>Ecdysozoa</taxon>
        <taxon>Nematoda</taxon>
        <taxon>Chromadorea</taxon>
        <taxon>Rhabditida</taxon>
        <taxon>Tylenchina</taxon>
        <taxon>Panagrolaimomorpha</taxon>
        <taxon>Strongyloidoidea</taxon>
        <taxon>Strongyloididae</taxon>
        <taxon>Parastrongyloides</taxon>
    </lineage>
</organism>
<reference evidence="2" key="1">
    <citation type="submission" date="2016-03" db="UniProtKB">
        <authorList>
            <consortium name="WormBaseParasite"/>
        </authorList>
    </citation>
    <scope>IDENTIFICATION</scope>
</reference>
<accession>A0A0N5A4D0</accession>
<proteinExistence type="predicted"/>
<dbReference type="AlphaFoldDB" id="A0A0N5A4D0"/>
<evidence type="ECO:0000313" key="2">
    <source>
        <dbReference type="WBParaSite" id="PTRK_0001648600.1"/>
    </source>
</evidence>
<dbReference type="WBParaSite" id="PTRK_0001648600.1">
    <property type="protein sequence ID" value="PTRK_0001648600.1"/>
    <property type="gene ID" value="PTRK_0001648600"/>
</dbReference>
<name>A0A0N5A4D0_PARTI</name>
<keyword evidence="1" id="KW-1185">Reference proteome</keyword>
<sequence length="168" mass="17042">HDDIGAAAGAQVMVDRHRAPRARGEPFGRVPGPGAPNPLRRGLDETADAEFVKLAHGSASADLGGEAFRTLRSGFRVHPHDLPDVAVGVGVAATVHEAVVLFGAGVGLAAGLGRAFDHGVDGRAAVLGQAKQHLGRLVRVGDGAVGEGCPLLMGQQHDVDGLGKDHAG</sequence>
<dbReference type="Proteomes" id="UP000038045">
    <property type="component" value="Unplaced"/>
</dbReference>
<protein>
    <submittedName>
        <fullName evidence="2">NADH-quinone oxidoreductase subunit J</fullName>
    </submittedName>
</protein>